<dbReference type="GO" id="GO:0005576">
    <property type="term" value="C:extracellular region"/>
    <property type="evidence" value="ECO:0007669"/>
    <property type="project" value="UniProtKB-SubCell"/>
</dbReference>
<dbReference type="EC" id="3.4.-.-" evidence="14"/>
<dbReference type="InterPro" id="IPR045175">
    <property type="entry name" value="M28_fam"/>
</dbReference>
<feature type="chain" id="PRO_5018807341" description="Peptide hydrolase" evidence="14">
    <location>
        <begin position="19"/>
        <end position="504"/>
    </location>
</feature>
<keyword evidence="8 14" id="KW-0479">Metal-binding</keyword>
<name>A0A409YEM9_9AGAR</name>
<keyword evidence="12" id="KW-0482">Metalloprotease</keyword>
<dbReference type="Gene3D" id="3.50.30.30">
    <property type="match status" value="1"/>
</dbReference>
<dbReference type="InterPro" id="IPR041756">
    <property type="entry name" value="M28_SGAP-like"/>
</dbReference>
<evidence type="ECO:0000259" key="16">
    <source>
        <dbReference type="Pfam" id="PF04389"/>
    </source>
</evidence>
<keyword evidence="18" id="KW-1185">Reference proteome</keyword>
<dbReference type="CDD" id="cd03876">
    <property type="entry name" value="M28_SGAP_like"/>
    <property type="match status" value="1"/>
</dbReference>
<comment type="similarity">
    <text evidence="3">Belongs to the peptidase M28 family. M28A subfamily.</text>
</comment>
<evidence type="ECO:0000313" key="18">
    <source>
        <dbReference type="Proteomes" id="UP000284842"/>
    </source>
</evidence>
<evidence type="ECO:0000256" key="4">
    <source>
        <dbReference type="ARBA" id="ARBA00011245"/>
    </source>
</evidence>
<keyword evidence="7 14" id="KW-0645">Protease</keyword>
<dbReference type="FunFam" id="3.40.630.10:FF:000054">
    <property type="entry name" value="Peptide hydrolase"/>
    <property type="match status" value="1"/>
</dbReference>
<dbReference type="STRING" id="181874.A0A409YEM9"/>
<dbReference type="PANTHER" id="PTHR12147">
    <property type="entry name" value="METALLOPEPTIDASE M28 FAMILY MEMBER"/>
    <property type="match status" value="1"/>
</dbReference>
<evidence type="ECO:0000256" key="11">
    <source>
        <dbReference type="ARBA" id="ARBA00022833"/>
    </source>
</evidence>
<dbReference type="SUPFAM" id="SSF52025">
    <property type="entry name" value="PA domain"/>
    <property type="match status" value="1"/>
</dbReference>
<keyword evidence="13" id="KW-0325">Glycoprotein</keyword>
<feature type="domain" description="Peptidase M28" evidence="16">
    <location>
        <begin position="244"/>
        <end position="447"/>
    </location>
</feature>
<comment type="caution">
    <text evidence="17">The sequence shown here is derived from an EMBL/GenBank/DDBJ whole genome shotgun (WGS) entry which is preliminary data.</text>
</comment>
<dbReference type="AlphaFoldDB" id="A0A409YEM9"/>
<dbReference type="Proteomes" id="UP000284842">
    <property type="component" value="Unassembled WGS sequence"/>
</dbReference>
<dbReference type="InParanoid" id="A0A409YEM9"/>
<dbReference type="InterPro" id="IPR003137">
    <property type="entry name" value="PA_domain"/>
</dbReference>
<keyword evidence="9 14" id="KW-0732">Signal</keyword>
<protein>
    <recommendedName>
        <fullName evidence="14">Peptide hydrolase</fullName>
        <ecNumber evidence="14">3.4.-.-</ecNumber>
    </recommendedName>
</protein>
<evidence type="ECO:0000256" key="1">
    <source>
        <dbReference type="ARBA" id="ARBA00001947"/>
    </source>
</evidence>
<dbReference type="GO" id="GO:0008235">
    <property type="term" value="F:metalloexopeptidase activity"/>
    <property type="evidence" value="ECO:0007669"/>
    <property type="project" value="InterPro"/>
</dbReference>
<feature type="domain" description="PA" evidence="15">
    <location>
        <begin position="129"/>
        <end position="217"/>
    </location>
</feature>
<keyword evidence="6" id="KW-0964">Secreted</keyword>
<dbReference type="PANTHER" id="PTHR12147:SF57">
    <property type="entry name" value="PEPTIDE HYDROLASE"/>
    <property type="match status" value="1"/>
</dbReference>
<gene>
    <name evidence="17" type="ORF">CVT24_001864</name>
</gene>
<dbReference type="GO" id="GO:0006508">
    <property type="term" value="P:proteolysis"/>
    <property type="evidence" value="ECO:0007669"/>
    <property type="project" value="UniProtKB-KW"/>
</dbReference>
<feature type="signal peptide" evidence="14">
    <location>
        <begin position="1"/>
        <end position="18"/>
    </location>
</feature>
<dbReference type="Pfam" id="PF04389">
    <property type="entry name" value="Peptidase_M28"/>
    <property type="match status" value="1"/>
</dbReference>
<keyword evidence="11 14" id="KW-0862">Zinc</keyword>
<dbReference type="OrthoDB" id="10013407at2759"/>
<dbReference type="SUPFAM" id="SSF53187">
    <property type="entry name" value="Zn-dependent exopeptidases"/>
    <property type="match status" value="1"/>
</dbReference>
<dbReference type="Gene3D" id="3.40.630.10">
    <property type="entry name" value="Zn peptidases"/>
    <property type="match status" value="1"/>
</dbReference>
<evidence type="ECO:0000256" key="14">
    <source>
        <dbReference type="RuleBase" id="RU361240"/>
    </source>
</evidence>
<evidence type="ECO:0000259" key="15">
    <source>
        <dbReference type="Pfam" id="PF02225"/>
    </source>
</evidence>
<dbReference type="InterPro" id="IPR007484">
    <property type="entry name" value="Peptidase_M28"/>
</dbReference>
<evidence type="ECO:0000256" key="8">
    <source>
        <dbReference type="ARBA" id="ARBA00022723"/>
    </source>
</evidence>
<evidence type="ECO:0000256" key="3">
    <source>
        <dbReference type="ARBA" id="ARBA00005957"/>
    </source>
</evidence>
<comment type="subunit">
    <text evidence="4">Monomer.</text>
</comment>
<sequence length="504" mass="53398">MKITSSFLVLALAGLTIAEELEERTLPFPLLPFVSSTVYQALVSEKKLLNHAKEFVKFSKLSNGTRVFGSEGHQASIRYIKKLLDDTKYYDTEFQTFNYLYSQGTAAFQANGTNYDTAWFTYGPGGTVVAPIVPVNDLGCTPGDYPAAVAGKIALIKRGTCEFGLKIALAGSAGAAGALLYNNAPGSIGGGTLGAPSRPEGPYVAAGSLTGADGEALRATILAGSEVIGTLKVDAVNEDRTTSNVIATTKRGNKDSIVVVGGHTDSVVAGPGINDDGSGTIGILELALKLPLFNVKNAVRFGFWTAEEFGLVGSEHYVTNLPQEERDKIALYLNFDMIASPNAGYFIYDGDGSAFGLTGPPGSAHIEKTFEDFFAKKKTISAPTEFSGRSDYGPFLDVGIPAGGLFTGAEGVMTEDEAKWWKGKAGVAYDVCYHKDCDGIDNLNLPVWVLNTKAAAHSIATYANSLKGIPFPRVAPETASAVRIASLPYEERRHSACGHEVAKV</sequence>
<evidence type="ECO:0000256" key="9">
    <source>
        <dbReference type="ARBA" id="ARBA00022729"/>
    </source>
</evidence>
<keyword evidence="5" id="KW-0031">Aminopeptidase</keyword>
<comment type="cofactor">
    <cofactor evidence="1">
        <name>Zn(2+)</name>
        <dbReference type="ChEBI" id="CHEBI:29105"/>
    </cofactor>
</comment>
<evidence type="ECO:0000256" key="13">
    <source>
        <dbReference type="ARBA" id="ARBA00023180"/>
    </source>
</evidence>
<evidence type="ECO:0000313" key="17">
    <source>
        <dbReference type="EMBL" id="PPR01460.1"/>
    </source>
</evidence>
<dbReference type="GO" id="GO:0004177">
    <property type="term" value="F:aminopeptidase activity"/>
    <property type="evidence" value="ECO:0007669"/>
    <property type="project" value="UniProtKB-KW"/>
</dbReference>
<comment type="subcellular location">
    <subcellularLocation>
        <location evidence="2">Secreted</location>
    </subcellularLocation>
</comment>
<evidence type="ECO:0000256" key="5">
    <source>
        <dbReference type="ARBA" id="ARBA00022438"/>
    </source>
</evidence>
<dbReference type="GO" id="GO:0046872">
    <property type="term" value="F:metal ion binding"/>
    <property type="evidence" value="ECO:0007669"/>
    <property type="project" value="UniProtKB-KW"/>
</dbReference>
<proteinExistence type="inferred from homology"/>
<evidence type="ECO:0000256" key="7">
    <source>
        <dbReference type="ARBA" id="ARBA00022670"/>
    </source>
</evidence>
<evidence type="ECO:0000256" key="2">
    <source>
        <dbReference type="ARBA" id="ARBA00004613"/>
    </source>
</evidence>
<dbReference type="EMBL" id="NHTK01001246">
    <property type="protein sequence ID" value="PPR01460.1"/>
    <property type="molecule type" value="Genomic_DNA"/>
</dbReference>
<dbReference type="InterPro" id="IPR046450">
    <property type="entry name" value="PA_dom_sf"/>
</dbReference>
<evidence type="ECO:0000256" key="6">
    <source>
        <dbReference type="ARBA" id="ARBA00022525"/>
    </source>
</evidence>
<accession>A0A409YEM9</accession>
<organism evidence="17 18">
    <name type="scientific">Panaeolus cyanescens</name>
    <dbReference type="NCBI Taxonomy" id="181874"/>
    <lineage>
        <taxon>Eukaryota</taxon>
        <taxon>Fungi</taxon>
        <taxon>Dikarya</taxon>
        <taxon>Basidiomycota</taxon>
        <taxon>Agaricomycotina</taxon>
        <taxon>Agaricomycetes</taxon>
        <taxon>Agaricomycetidae</taxon>
        <taxon>Agaricales</taxon>
        <taxon>Agaricineae</taxon>
        <taxon>Galeropsidaceae</taxon>
        <taxon>Panaeolus</taxon>
    </lineage>
</organism>
<keyword evidence="10 14" id="KW-0378">Hydrolase</keyword>
<evidence type="ECO:0000256" key="10">
    <source>
        <dbReference type="ARBA" id="ARBA00022801"/>
    </source>
</evidence>
<reference evidence="17 18" key="1">
    <citation type="journal article" date="2018" name="Evol. Lett.">
        <title>Horizontal gene cluster transfer increased hallucinogenic mushroom diversity.</title>
        <authorList>
            <person name="Reynolds H.T."/>
            <person name="Vijayakumar V."/>
            <person name="Gluck-Thaler E."/>
            <person name="Korotkin H.B."/>
            <person name="Matheny P.B."/>
            <person name="Slot J.C."/>
        </authorList>
    </citation>
    <scope>NUCLEOTIDE SEQUENCE [LARGE SCALE GENOMIC DNA]</scope>
    <source>
        <strain evidence="17 18">2629</strain>
    </source>
</reference>
<dbReference type="Pfam" id="PF02225">
    <property type="entry name" value="PA"/>
    <property type="match status" value="1"/>
</dbReference>
<evidence type="ECO:0000256" key="12">
    <source>
        <dbReference type="ARBA" id="ARBA00023049"/>
    </source>
</evidence>